<comment type="similarity">
    <text evidence="1 5">Belongs to the CoaE family.</text>
</comment>
<dbReference type="PANTHER" id="PTHR10695:SF46">
    <property type="entry name" value="BIFUNCTIONAL COENZYME A SYNTHASE-RELATED"/>
    <property type="match status" value="1"/>
</dbReference>
<dbReference type="CDD" id="cd02022">
    <property type="entry name" value="DPCK"/>
    <property type="match status" value="1"/>
</dbReference>
<comment type="function">
    <text evidence="5">Catalyzes the phosphorylation of the 3'-hydroxyl group of dephosphocoenzyme A to form coenzyme A.</text>
</comment>
<evidence type="ECO:0000256" key="1">
    <source>
        <dbReference type="ARBA" id="ARBA00009018"/>
    </source>
</evidence>
<keyword evidence="5" id="KW-0808">Transferase</keyword>
<keyword evidence="5" id="KW-0963">Cytoplasm</keyword>
<comment type="catalytic activity">
    <reaction evidence="5">
        <text>3'-dephospho-CoA + ATP = ADP + CoA + H(+)</text>
        <dbReference type="Rhea" id="RHEA:18245"/>
        <dbReference type="ChEBI" id="CHEBI:15378"/>
        <dbReference type="ChEBI" id="CHEBI:30616"/>
        <dbReference type="ChEBI" id="CHEBI:57287"/>
        <dbReference type="ChEBI" id="CHEBI:57328"/>
        <dbReference type="ChEBI" id="CHEBI:456216"/>
        <dbReference type="EC" id="2.7.1.24"/>
    </reaction>
</comment>
<dbReference type="EMBL" id="GL349564">
    <property type="protein sequence ID" value="EFI49344.1"/>
    <property type="molecule type" value="Genomic_DNA"/>
</dbReference>
<gene>
    <name evidence="5" type="primary">coaE</name>
    <name evidence="7" type="ORF">HMPREF0665_00057</name>
</gene>
<evidence type="ECO:0000256" key="6">
    <source>
        <dbReference type="NCBIfam" id="TIGR00152"/>
    </source>
</evidence>
<dbReference type="AlphaFoldDB" id="D7NAN9"/>
<dbReference type="GO" id="GO:0005737">
    <property type="term" value="C:cytoplasm"/>
    <property type="evidence" value="ECO:0007669"/>
    <property type="project" value="UniProtKB-SubCell"/>
</dbReference>
<dbReference type="PANTHER" id="PTHR10695">
    <property type="entry name" value="DEPHOSPHO-COA KINASE-RELATED"/>
    <property type="match status" value="1"/>
</dbReference>
<keyword evidence="8" id="KW-1185">Reference proteome</keyword>
<dbReference type="GO" id="GO:0005524">
    <property type="term" value="F:ATP binding"/>
    <property type="evidence" value="ECO:0007669"/>
    <property type="project" value="UniProtKB-UniRule"/>
</dbReference>
<evidence type="ECO:0000256" key="4">
    <source>
        <dbReference type="ARBA" id="ARBA00022993"/>
    </source>
</evidence>
<dbReference type="GO" id="GO:0015937">
    <property type="term" value="P:coenzyme A biosynthetic process"/>
    <property type="evidence" value="ECO:0007669"/>
    <property type="project" value="UniProtKB-UniRule"/>
</dbReference>
<evidence type="ECO:0000256" key="3">
    <source>
        <dbReference type="ARBA" id="ARBA00022840"/>
    </source>
</evidence>
<keyword evidence="3 5" id="KW-0067">ATP-binding</keyword>
<sequence>MNLMERALQRFAITGGIGSGKSYVCHLLEKRGISVYDCDEAAKRLMRSDKSLQMMLQHLIGGDVCRNGIIEKRVLAAFLLENDAHKQAVNDIVHPAVANDFMLSNFQWLESAILFESGFNRRVKFNHVVCVSAPLEMRVRRIMERDSITRESALQWIDRQMPQEEIEKRADFVIVNDGHANLETQIDKMFVDFNWEI</sequence>
<dbReference type="eggNOG" id="COG0237">
    <property type="taxonomic scope" value="Bacteria"/>
</dbReference>
<dbReference type="EC" id="2.7.1.24" evidence="5 6"/>
<dbReference type="Gene3D" id="3.40.50.300">
    <property type="entry name" value="P-loop containing nucleotide triphosphate hydrolases"/>
    <property type="match status" value="1"/>
</dbReference>
<evidence type="ECO:0000256" key="2">
    <source>
        <dbReference type="ARBA" id="ARBA00022741"/>
    </source>
</evidence>
<dbReference type="InterPro" id="IPR027417">
    <property type="entry name" value="P-loop_NTPase"/>
</dbReference>
<accession>D7NAN9</accession>
<comment type="subcellular location">
    <subcellularLocation>
        <location evidence="5">Cytoplasm</location>
    </subcellularLocation>
</comment>
<evidence type="ECO:0000313" key="7">
    <source>
        <dbReference type="EMBL" id="EFI49344.1"/>
    </source>
</evidence>
<dbReference type="Pfam" id="PF01121">
    <property type="entry name" value="CoaE"/>
    <property type="match status" value="1"/>
</dbReference>
<reference evidence="7" key="1">
    <citation type="submission" date="2010-02" db="EMBL/GenBank/DDBJ databases">
        <title>The Genome Sequence of Prevotella oris strain C735.</title>
        <authorList>
            <consortium name="The Broad Institute Genome Sequencing Platform"/>
            <person name="Ward D."/>
            <person name="Feldgarden M."/>
            <person name="Earl A."/>
            <person name="Young S.K."/>
            <person name="Zeng Q."/>
            <person name="Koehrsen M."/>
            <person name="Alvarado L."/>
            <person name="Berlin A."/>
            <person name="Bochicchio J."/>
            <person name="Borenstein D."/>
            <person name="Chapman S.B."/>
            <person name="Chen Z."/>
            <person name="Engels R."/>
            <person name="Freedman E."/>
            <person name="Gellesch M."/>
            <person name="Goldberg J."/>
            <person name="Griggs A."/>
            <person name="Gujja S."/>
            <person name="Heilman E."/>
            <person name="Heiman D."/>
            <person name="Hepburn T."/>
            <person name="Howarth C."/>
            <person name="Jen D."/>
            <person name="Larson L."/>
            <person name="Mehta T."/>
            <person name="Park D."/>
            <person name="Pearson M."/>
            <person name="Roberts A."/>
            <person name="Saif S."/>
            <person name="Shea T."/>
            <person name="Shenoy N."/>
            <person name="Sisk P."/>
            <person name="Stolte C."/>
            <person name="Sykes S."/>
            <person name="Thomson T."/>
            <person name="Walk T."/>
            <person name="White J."/>
            <person name="Yandava C."/>
            <person name="Sibley C.D."/>
            <person name="Field T.R."/>
            <person name="Grinwis M."/>
            <person name="Eshaghurshan C.S."/>
            <person name="Surette M.G."/>
            <person name="Haas B."/>
            <person name="Nusbaum C."/>
            <person name="Birren B."/>
        </authorList>
    </citation>
    <scope>NUCLEOTIDE SEQUENCE [LARGE SCALE GENOMIC DNA]</scope>
    <source>
        <strain evidence="7">C735</strain>
    </source>
</reference>
<protein>
    <recommendedName>
        <fullName evidence="5 6">Dephospho-CoA kinase</fullName>
        <ecNumber evidence="5 6">2.7.1.24</ecNumber>
    </recommendedName>
    <alternativeName>
        <fullName evidence="5">Dephosphocoenzyme A kinase</fullName>
    </alternativeName>
</protein>
<dbReference type="Proteomes" id="UP000003805">
    <property type="component" value="Miscellaneous, Scaffold supercont1.1"/>
</dbReference>
<name>D7NAN9_9BACT</name>
<proteinExistence type="inferred from homology"/>
<dbReference type="HAMAP" id="MF_00376">
    <property type="entry name" value="Dephospho_CoA_kinase"/>
    <property type="match status" value="1"/>
</dbReference>
<dbReference type="HOGENOM" id="CLU_057180_3_1_10"/>
<evidence type="ECO:0000256" key="5">
    <source>
        <dbReference type="HAMAP-Rule" id="MF_00376"/>
    </source>
</evidence>
<feature type="binding site" evidence="5">
    <location>
        <begin position="18"/>
        <end position="23"/>
    </location>
    <ligand>
        <name>ATP</name>
        <dbReference type="ChEBI" id="CHEBI:30616"/>
    </ligand>
</feature>
<dbReference type="GO" id="GO:0004140">
    <property type="term" value="F:dephospho-CoA kinase activity"/>
    <property type="evidence" value="ECO:0007669"/>
    <property type="project" value="UniProtKB-UniRule"/>
</dbReference>
<dbReference type="SUPFAM" id="SSF52540">
    <property type="entry name" value="P-loop containing nucleoside triphosphate hydrolases"/>
    <property type="match status" value="1"/>
</dbReference>
<evidence type="ECO:0000313" key="8">
    <source>
        <dbReference type="Proteomes" id="UP000003805"/>
    </source>
</evidence>
<dbReference type="UniPathway" id="UPA00241">
    <property type="reaction ID" value="UER00356"/>
</dbReference>
<dbReference type="NCBIfam" id="TIGR00152">
    <property type="entry name" value="dephospho-CoA kinase"/>
    <property type="match status" value="1"/>
</dbReference>
<organism evidence="7 8">
    <name type="scientific">Segatella oris C735</name>
    <dbReference type="NCBI Taxonomy" id="563008"/>
    <lineage>
        <taxon>Bacteria</taxon>
        <taxon>Pseudomonadati</taxon>
        <taxon>Bacteroidota</taxon>
        <taxon>Bacteroidia</taxon>
        <taxon>Bacteroidales</taxon>
        <taxon>Prevotellaceae</taxon>
        <taxon>Segatella</taxon>
    </lineage>
</organism>
<dbReference type="PROSITE" id="PS51219">
    <property type="entry name" value="DPCK"/>
    <property type="match status" value="1"/>
</dbReference>
<keyword evidence="5 7" id="KW-0418">Kinase</keyword>
<keyword evidence="4 5" id="KW-0173">Coenzyme A biosynthesis</keyword>
<comment type="pathway">
    <text evidence="5">Cofactor biosynthesis; coenzyme A biosynthesis; CoA from (R)-pantothenate: step 5/5.</text>
</comment>
<keyword evidence="2 5" id="KW-0547">Nucleotide-binding</keyword>
<dbReference type="InterPro" id="IPR001977">
    <property type="entry name" value="Depp_CoAkinase"/>
</dbReference>